<feature type="region of interest" description="Disordered" evidence="2">
    <location>
        <begin position="17"/>
        <end position="46"/>
    </location>
</feature>
<dbReference type="AlphaFoldDB" id="A0A1D6EZV1"/>
<organism evidence="3">
    <name type="scientific">Zea mays</name>
    <name type="common">Maize</name>
    <dbReference type="NCBI Taxonomy" id="4577"/>
    <lineage>
        <taxon>Eukaryota</taxon>
        <taxon>Viridiplantae</taxon>
        <taxon>Streptophyta</taxon>
        <taxon>Embryophyta</taxon>
        <taxon>Tracheophyta</taxon>
        <taxon>Spermatophyta</taxon>
        <taxon>Magnoliopsida</taxon>
        <taxon>Liliopsida</taxon>
        <taxon>Poales</taxon>
        <taxon>Poaceae</taxon>
        <taxon>PACMAD clade</taxon>
        <taxon>Panicoideae</taxon>
        <taxon>Andropogonodae</taxon>
        <taxon>Andropogoneae</taxon>
        <taxon>Tripsacinae</taxon>
        <taxon>Zea</taxon>
    </lineage>
</organism>
<feature type="coiled-coil region" evidence="1">
    <location>
        <begin position="142"/>
        <end position="169"/>
    </location>
</feature>
<evidence type="ECO:0000256" key="2">
    <source>
        <dbReference type="SAM" id="MobiDB-lite"/>
    </source>
</evidence>
<dbReference type="ExpressionAtlas" id="A0A1D6EZV1">
    <property type="expression patterns" value="baseline and differential"/>
</dbReference>
<dbReference type="SMR" id="A0A1D6EZV1"/>
<dbReference type="EMBL" id="CM007648">
    <property type="protein sequence ID" value="ONM24801.1"/>
    <property type="molecule type" value="Genomic_DNA"/>
</dbReference>
<dbReference type="PANTHER" id="PTHR38370">
    <property type="entry name" value="BETA-1,4-XYLOSIDASE"/>
    <property type="match status" value="1"/>
</dbReference>
<keyword evidence="1" id="KW-0175">Coiled coil</keyword>
<feature type="region of interest" description="Disordered" evidence="2">
    <location>
        <begin position="173"/>
        <end position="220"/>
    </location>
</feature>
<dbReference type="InParanoid" id="A0A1D6EZV1"/>
<evidence type="ECO:0000313" key="3">
    <source>
        <dbReference type="EMBL" id="ONM24801.1"/>
    </source>
</evidence>
<proteinExistence type="predicted"/>
<gene>
    <name evidence="3" type="ORF">ZEAMMB73_Zm00001d006723</name>
</gene>
<evidence type="ECO:0000256" key="1">
    <source>
        <dbReference type="SAM" id="Coils"/>
    </source>
</evidence>
<accession>A0A1D6EZV1</accession>
<sequence>MEGLIPFVIDVIRRSHERSGYRPVSSDSGSSRGGPGGSSGRHLTDYSELPDDAAAASAGADRPSGHARGAAPLQSHHAMLLSHHHQSAAPAPTQSAAPLLEPSVSGVLRGGGIVGEDASMTLGNILQRDAAMRQSAHICASMQATSLRIETLERKLAGLRTRLRRSEQQQAEAVAATGGTSIDRAPGKSTSFRIPRSGLWDGDELAPIGPRQARRSQGHQ</sequence>
<dbReference type="PANTHER" id="PTHR38370:SF1">
    <property type="entry name" value="BETA-1,4-XYLOSIDASE"/>
    <property type="match status" value="1"/>
</dbReference>
<name>A0A1D6EZV1_MAIZE</name>
<feature type="compositionally biased region" description="Low complexity" evidence="2">
    <location>
        <begin position="21"/>
        <end position="30"/>
    </location>
</feature>
<reference evidence="3" key="1">
    <citation type="submission" date="2015-12" db="EMBL/GenBank/DDBJ databases">
        <title>Update maize B73 reference genome by single molecule sequencing technologies.</title>
        <authorList>
            <consortium name="Maize Genome Sequencing Project"/>
            <person name="Ware D."/>
        </authorList>
    </citation>
    <scope>NUCLEOTIDE SEQUENCE [LARGE SCALE GENOMIC DNA]</scope>
    <source>
        <tissue evidence="3">Seedling</tissue>
    </source>
</reference>
<protein>
    <submittedName>
        <fullName evidence="3">BTB/POZ domain-containing protein</fullName>
    </submittedName>
</protein>